<dbReference type="EMBL" id="FOGD01000007">
    <property type="protein sequence ID" value="SER39197.1"/>
    <property type="molecule type" value="Genomic_DNA"/>
</dbReference>
<evidence type="ECO:0000313" key="3">
    <source>
        <dbReference type="Proteomes" id="UP000199766"/>
    </source>
</evidence>
<accession>A0A1H9NTV8</accession>
<dbReference type="AlphaFoldDB" id="A0A1H9NTV8"/>
<reference evidence="2 3" key="1">
    <citation type="submission" date="2016-10" db="EMBL/GenBank/DDBJ databases">
        <authorList>
            <person name="de Groot N.N."/>
        </authorList>
    </citation>
    <scope>NUCLEOTIDE SEQUENCE [LARGE SCALE GENOMIC DNA]</scope>
    <source>
        <strain evidence="2 3">ATCC 35958</strain>
    </source>
</reference>
<feature type="transmembrane region" description="Helical" evidence="1">
    <location>
        <begin position="37"/>
        <end position="54"/>
    </location>
</feature>
<organism evidence="2 3">
    <name type="scientific">Giesbergeria anulus</name>
    <dbReference type="NCBI Taxonomy" id="180197"/>
    <lineage>
        <taxon>Bacteria</taxon>
        <taxon>Pseudomonadati</taxon>
        <taxon>Pseudomonadota</taxon>
        <taxon>Betaproteobacteria</taxon>
        <taxon>Burkholderiales</taxon>
        <taxon>Comamonadaceae</taxon>
        <taxon>Giesbergeria</taxon>
    </lineage>
</organism>
<evidence type="ECO:0000313" key="2">
    <source>
        <dbReference type="EMBL" id="SER39197.1"/>
    </source>
</evidence>
<evidence type="ECO:0000256" key="1">
    <source>
        <dbReference type="SAM" id="Phobius"/>
    </source>
</evidence>
<keyword evidence="1" id="KW-1133">Transmembrane helix</keyword>
<sequence length="89" mass="9923">MTKKNHCLIARIRRAAKISLENLNQNLPEDQQINSNGLLLIAMVWALFGVMLVNSNSTTIPWLQPLGWVTMIMGALSMVASLLLSMDEK</sequence>
<proteinExistence type="predicted"/>
<name>A0A1H9NTV8_9BURK</name>
<gene>
    <name evidence="2" type="ORF">SAMN02982919_02333</name>
</gene>
<keyword evidence="3" id="KW-1185">Reference proteome</keyword>
<dbReference type="Proteomes" id="UP000199766">
    <property type="component" value="Unassembled WGS sequence"/>
</dbReference>
<keyword evidence="1" id="KW-0812">Transmembrane</keyword>
<protein>
    <submittedName>
        <fullName evidence="2">Uncharacterized protein</fullName>
    </submittedName>
</protein>
<keyword evidence="1" id="KW-0472">Membrane</keyword>
<feature type="transmembrane region" description="Helical" evidence="1">
    <location>
        <begin position="66"/>
        <end position="84"/>
    </location>
</feature>
<dbReference type="STRING" id="180197.SAMN02982919_02333"/>